<dbReference type="InterPro" id="IPR023058">
    <property type="entry name" value="PPIase_PpiC_CS"/>
</dbReference>
<dbReference type="SUPFAM" id="SSF109998">
    <property type="entry name" value="Triger factor/SurA peptide-binding domain-like"/>
    <property type="match status" value="1"/>
</dbReference>
<keyword evidence="6" id="KW-1185">Reference proteome</keyword>
<dbReference type="PANTHER" id="PTHR47245">
    <property type="entry name" value="PEPTIDYLPROLYL ISOMERASE"/>
    <property type="match status" value="1"/>
</dbReference>
<proteinExistence type="predicted"/>
<dbReference type="RefSeq" id="WP_063602590.1">
    <property type="nucleotide sequence ID" value="NZ_LITQ01000053.1"/>
</dbReference>
<dbReference type="PROSITE" id="PS01096">
    <property type="entry name" value="PPIC_PPIASE_1"/>
    <property type="match status" value="1"/>
</dbReference>
<name>A0A168MRW5_9CLOT</name>
<dbReference type="AlphaFoldDB" id="A0A168MRW5"/>
<dbReference type="InterPro" id="IPR050245">
    <property type="entry name" value="PrsA_foldase"/>
</dbReference>
<evidence type="ECO:0000313" key="5">
    <source>
        <dbReference type="Proteomes" id="UP000077384"/>
    </source>
</evidence>
<organism evidence="3 5">
    <name type="scientific">Clostridium coskatii</name>
    <dbReference type="NCBI Taxonomy" id="1705578"/>
    <lineage>
        <taxon>Bacteria</taxon>
        <taxon>Bacillati</taxon>
        <taxon>Bacillota</taxon>
        <taxon>Clostridia</taxon>
        <taxon>Eubacteriales</taxon>
        <taxon>Clostridiaceae</taxon>
        <taxon>Clostridium</taxon>
    </lineage>
</organism>
<evidence type="ECO:0000313" key="3">
    <source>
        <dbReference type="EMBL" id="OAA85079.1"/>
    </source>
</evidence>
<dbReference type="EMBL" id="LROR01000015">
    <property type="protein sequence ID" value="OBR97749.1"/>
    <property type="molecule type" value="Genomic_DNA"/>
</dbReference>
<reference evidence="4 6" key="2">
    <citation type="journal article" date="2016" name="Front. Microbiol.">
        <title>Industrial Acetogenic Biocatalysts: A Comparative Metabolic and Genomic Analysis.</title>
        <authorList>
            <person name="Bengelsdorf F."/>
            <person name="Poehlein A."/>
            <person name="Sonja S."/>
            <person name="Erz C."/>
            <person name="Hummel T."/>
            <person name="Hoffmeister S."/>
            <person name="Daniel R."/>
            <person name="Durre P."/>
        </authorList>
    </citation>
    <scope>NUCLEOTIDE SEQUENCE [LARGE SCALE GENOMIC DNA]</scope>
    <source>
        <strain evidence="4 6">PTA-10522</strain>
    </source>
</reference>
<reference evidence="3 5" key="1">
    <citation type="journal article" date="2015" name="Biotechnol. Bioeng.">
        <title>Genome sequence and phenotypic characterization of Caulobacter segnis.</title>
        <authorList>
            <person name="Patel S."/>
            <person name="Fletcher B."/>
            <person name="Scott D.C."/>
            <person name="Ely B."/>
        </authorList>
    </citation>
    <scope>NUCLEOTIDE SEQUENCE [LARGE SCALE GENOMIC DNA]</scope>
    <source>
        <strain evidence="3 5">PS02</strain>
    </source>
</reference>
<dbReference type="InterPro" id="IPR046357">
    <property type="entry name" value="PPIase_dom_sf"/>
</dbReference>
<evidence type="ECO:0000256" key="1">
    <source>
        <dbReference type="PROSITE-ProRule" id="PRU00278"/>
    </source>
</evidence>
<keyword evidence="1 3" id="KW-0413">Isomerase</keyword>
<dbReference type="Pfam" id="PF00639">
    <property type="entry name" value="Rotamase"/>
    <property type="match status" value="1"/>
</dbReference>
<evidence type="ECO:0000313" key="4">
    <source>
        <dbReference type="EMBL" id="OBR97749.1"/>
    </source>
</evidence>
<dbReference type="InterPro" id="IPR027304">
    <property type="entry name" value="Trigger_fact/SurA_dom_sf"/>
</dbReference>
<dbReference type="SUPFAM" id="SSF54534">
    <property type="entry name" value="FKBP-like"/>
    <property type="match status" value="1"/>
</dbReference>
<dbReference type="PROSITE" id="PS50198">
    <property type="entry name" value="PPIC_PPIASE_2"/>
    <property type="match status" value="1"/>
</dbReference>
<dbReference type="InterPro" id="IPR000297">
    <property type="entry name" value="PPIase_PpiC"/>
</dbReference>
<gene>
    <name evidence="3" type="primary">cbf2</name>
    <name evidence="4" type="ORF">CLCOS_00560</name>
    <name evidence="3" type="ORF">WX73_03286</name>
</gene>
<dbReference type="EMBL" id="LITQ01000053">
    <property type="protein sequence ID" value="OAA85079.1"/>
    <property type="molecule type" value="Genomic_DNA"/>
</dbReference>
<protein>
    <submittedName>
        <fullName evidence="3 4">Peptidyl-prolyl cis-trans isomerase Cbf2</fullName>
        <ecNumber evidence="3 4">5.2.1.8</ecNumber>
    </submittedName>
</protein>
<accession>A0A168MRW5</accession>
<dbReference type="EC" id="5.2.1.8" evidence="3 4"/>
<dbReference type="GO" id="GO:0003755">
    <property type="term" value="F:peptidyl-prolyl cis-trans isomerase activity"/>
    <property type="evidence" value="ECO:0007669"/>
    <property type="project" value="UniProtKB-KW"/>
</dbReference>
<feature type="domain" description="PpiC" evidence="2">
    <location>
        <begin position="113"/>
        <end position="202"/>
    </location>
</feature>
<keyword evidence="1" id="KW-0697">Rotamase</keyword>
<dbReference type="Proteomes" id="UP000077384">
    <property type="component" value="Unassembled WGS sequence"/>
</dbReference>
<evidence type="ECO:0000313" key="6">
    <source>
        <dbReference type="Proteomes" id="UP000093694"/>
    </source>
</evidence>
<dbReference type="Gene3D" id="3.10.50.40">
    <property type="match status" value="1"/>
</dbReference>
<comment type="caution">
    <text evidence="3">The sequence shown here is derived from an EMBL/GenBank/DDBJ whole genome shotgun (WGS) entry which is preliminary data.</text>
</comment>
<dbReference type="Proteomes" id="UP000093694">
    <property type="component" value="Unassembled WGS sequence"/>
</dbReference>
<evidence type="ECO:0000259" key="2">
    <source>
        <dbReference type="PROSITE" id="PS50198"/>
    </source>
</evidence>
<dbReference type="PATRIC" id="fig|1705578.3.peg.3354"/>
<sequence>MQNNVLAIVNGMEIKESDLKEAINRFPQDKRNQLNTAEGKKYLLNEMVFFELAYSYAKDENLEKDDEYLKMLESAKKEILTQIAISKVMNKVNVTDKESQDYYEANKDMYKKPERVKAKHILVDSIEKAKKISKEISEGMPFEEAAQKYSTCPSKAQGGSLGEFARGQMVPEFENAAFSLDIDVVSEPVKTQFGYHLIKVEEKIEPSIASYDEVKNAIKNGLLQERQKYEYSKFNKELRSKYKVEIK</sequence>
<dbReference type="Gene3D" id="1.10.8.1040">
    <property type="match status" value="1"/>
</dbReference>
<dbReference type="PANTHER" id="PTHR47245:SF2">
    <property type="entry name" value="PEPTIDYL-PROLYL CIS-TRANS ISOMERASE HP_0175-RELATED"/>
    <property type="match status" value="1"/>
</dbReference>